<proteinExistence type="predicted"/>
<organism evidence="1 2">
    <name type="scientific">Yersinia aldovae</name>
    <dbReference type="NCBI Taxonomy" id="29483"/>
    <lineage>
        <taxon>Bacteria</taxon>
        <taxon>Pseudomonadati</taxon>
        <taxon>Pseudomonadota</taxon>
        <taxon>Gammaproteobacteria</taxon>
        <taxon>Enterobacterales</taxon>
        <taxon>Yersiniaceae</taxon>
        <taxon>Yersinia</taxon>
    </lineage>
</organism>
<evidence type="ECO:0000313" key="1">
    <source>
        <dbReference type="EMBL" id="CNL13806.1"/>
    </source>
</evidence>
<sequence length="41" mass="4736">MTHNDLNAITVKWLKCEGSSNNPRYQGTLMKLKIFTAKILR</sequence>
<comment type="caution">
    <text evidence="1">The sequence shown here is derived from an EMBL/GenBank/DDBJ whole genome shotgun (WGS) entry which is preliminary data.</text>
</comment>
<dbReference type="EMBL" id="CQEH01000009">
    <property type="protein sequence ID" value="CNL13806.1"/>
    <property type="molecule type" value="Genomic_DNA"/>
</dbReference>
<name>A0ABM9SUW8_YERAL</name>
<evidence type="ECO:0000313" key="2">
    <source>
        <dbReference type="Proteomes" id="UP000038647"/>
    </source>
</evidence>
<keyword evidence="2" id="KW-1185">Reference proteome</keyword>
<dbReference type="Proteomes" id="UP000038647">
    <property type="component" value="Unassembled WGS sequence"/>
</dbReference>
<protein>
    <submittedName>
        <fullName evidence="1">Uncharacterized protein</fullName>
    </submittedName>
</protein>
<accession>A0ABM9SUW8</accession>
<reference evidence="1 2" key="1">
    <citation type="submission" date="2015-03" db="EMBL/GenBank/DDBJ databases">
        <authorList>
            <consortium name="Pathogen Informatics"/>
            <person name="Murphy D."/>
        </authorList>
    </citation>
    <scope>NUCLEOTIDE SEQUENCE [LARGE SCALE GENOMIC DNA]</scope>
    <source>
        <strain evidence="1 2">IP08791</strain>
    </source>
</reference>
<gene>
    <name evidence="1" type="ORF">ERS137966_02359</name>
</gene>